<keyword evidence="2" id="KW-0472">Membrane</keyword>
<feature type="region of interest" description="Disordered" evidence="1">
    <location>
        <begin position="103"/>
        <end position="130"/>
    </location>
</feature>
<dbReference type="EMBL" id="UINC01140222">
    <property type="protein sequence ID" value="SVD27240.1"/>
    <property type="molecule type" value="Genomic_DNA"/>
</dbReference>
<sequence length="130" mass="13133">MEKLTKVSQSVGELLKVHGDTIAVAESSAGGLISAALLSVAGASSYFIGGGVIYTLVARNALLPNPGDALEGVRSASEPYALWLARAVKEHLGATWGLAETGASGPSGNRYGDDPGHSCLAVSGPGEQVR</sequence>
<accession>A0A382TYW7</accession>
<evidence type="ECO:0000313" key="4">
    <source>
        <dbReference type="EMBL" id="SVD27240.1"/>
    </source>
</evidence>
<keyword evidence="2" id="KW-0812">Transmembrane</keyword>
<organism evidence="4">
    <name type="scientific">marine metagenome</name>
    <dbReference type="NCBI Taxonomy" id="408172"/>
    <lineage>
        <taxon>unclassified sequences</taxon>
        <taxon>metagenomes</taxon>
        <taxon>ecological metagenomes</taxon>
    </lineage>
</organism>
<dbReference type="InterPro" id="IPR008136">
    <property type="entry name" value="CinA_C"/>
</dbReference>
<dbReference type="AlphaFoldDB" id="A0A382TYW7"/>
<dbReference type="SUPFAM" id="SSF142433">
    <property type="entry name" value="CinA-like"/>
    <property type="match status" value="1"/>
</dbReference>
<protein>
    <recommendedName>
        <fullName evidence="3">CinA C-terminal domain-containing protein</fullName>
    </recommendedName>
</protein>
<feature type="transmembrane region" description="Helical" evidence="2">
    <location>
        <begin position="32"/>
        <end position="57"/>
    </location>
</feature>
<evidence type="ECO:0000259" key="3">
    <source>
        <dbReference type="Pfam" id="PF02464"/>
    </source>
</evidence>
<keyword evidence="2" id="KW-1133">Transmembrane helix</keyword>
<evidence type="ECO:0000256" key="1">
    <source>
        <dbReference type="SAM" id="MobiDB-lite"/>
    </source>
</evidence>
<gene>
    <name evidence="4" type="ORF">METZ01_LOCUS380094</name>
</gene>
<feature type="non-terminal residue" evidence="4">
    <location>
        <position position="130"/>
    </location>
</feature>
<proteinExistence type="predicted"/>
<evidence type="ECO:0000256" key="2">
    <source>
        <dbReference type="SAM" id="Phobius"/>
    </source>
</evidence>
<dbReference type="InterPro" id="IPR036653">
    <property type="entry name" value="CinA-like_C"/>
</dbReference>
<name>A0A382TYW7_9ZZZZ</name>
<dbReference type="Pfam" id="PF02464">
    <property type="entry name" value="CinA"/>
    <property type="match status" value="1"/>
</dbReference>
<feature type="domain" description="CinA C-terminal" evidence="3">
    <location>
        <begin position="5"/>
        <end position="127"/>
    </location>
</feature>
<reference evidence="4" key="1">
    <citation type="submission" date="2018-05" db="EMBL/GenBank/DDBJ databases">
        <authorList>
            <person name="Lanie J.A."/>
            <person name="Ng W.-L."/>
            <person name="Kazmierczak K.M."/>
            <person name="Andrzejewski T.M."/>
            <person name="Davidsen T.M."/>
            <person name="Wayne K.J."/>
            <person name="Tettelin H."/>
            <person name="Glass J.I."/>
            <person name="Rusch D."/>
            <person name="Podicherti R."/>
            <person name="Tsui H.-C.T."/>
            <person name="Winkler M.E."/>
        </authorList>
    </citation>
    <scope>NUCLEOTIDE SEQUENCE</scope>
</reference>
<dbReference type="Gene3D" id="3.90.950.20">
    <property type="entry name" value="CinA-like"/>
    <property type="match status" value="1"/>
</dbReference>